<evidence type="ECO:0000313" key="2">
    <source>
        <dbReference type="EMBL" id="AFL96889.1"/>
    </source>
</evidence>
<evidence type="ECO:0000256" key="1">
    <source>
        <dbReference type="SAM" id="Phobius"/>
    </source>
</evidence>
<reference evidence="2 3" key="1">
    <citation type="submission" date="2012-06" db="EMBL/GenBank/DDBJ databases">
        <title>The complete genome of Ornithobacterium rhinotracheale DSM 15997.</title>
        <authorList>
            <consortium name="US DOE Joint Genome Institute (JGI-PGF)"/>
            <person name="Lucas S."/>
            <person name="Copeland A."/>
            <person name="Lapidus A."/>
            <person name="Goodwin L."/>
            <person name="Pitluck S."/>
            <person name="Peters L."/>
            <person name="Mikhailova N."/>
            <person name="Teshima H."/>
            <person name="Kyrpides N."/>
            <person name="Mavromatis K."/>
            <person name="Pagani I."/>
            <person name="Ivanova N."/>
            <person name="Ovchinnikova G."/>
            <person name="Zeytun A."/>
            <person name="Detter J.C."/>
            <person name="Han C."/>
            <person name="Land M."/>
            <person name="Hauser L."/>
            <person name="Markowitz V."/>
            <person name="Cheng J.-F."/>
            <person name="Hugenholtz P."/>
            <person name="Woyke T."/>
            <person name="Wu D."/>
            <person name="Lang E."/>
            <person name="Kopitz M."/>
            <person name="Brambilla E."/>
            <person name="Klenk H.-P."/>
            <person name="Eisen J.A."/>
        </authorList>
    </citation>
    <scope>NUCLEOTIDE SEQUENCE [LARGE SCALE GENOMIC DNA]</scope>
    <source>
        <strain evidence="3">ATCC 51463 / DSM 15997 / CCUG 23171 / LMG 9086</strain>
    </source>
</reference>
<feature type="transmembrane region" description="Helical" evidence="1">
    <location>
        <begin position="96"/>
        <end position="117"/>
    </location>
</feature>
<proteinExistence type="predicted"/>
<keyword evidence="1" id="KW-0812">Transmembrane</keyword>
<keyword evidence="1" id="KW-0472">Membrane</keyword>
<feature type="transmembrane region" description="Helical" evidence="1">
    <location>
        <begin position="12"/>
        <end position="29"/>
    </location>
</feature>
<dbReference type="KEGG" id="orh:Ornrh_0691"/>
<dbReference type="GO" id="GO:0016020">
    <property type="term" value="C:membrane"/>
    <property type="evidence" value="ECO:0007669"/>
    <property type="project" value="InterPro"/>
</dbReference>
<protein>
    <recommendedName>
        <fullName evidence="4">DUF805 domain-containing protein</fullName>
    </recommendedName>
</protein>
<dbReference type="RefSeq" id="WP_014790498.1">
    <property type="nucleotide sequence ID" value="NC_018016.1"/>
</dbReference>
<feature type="transmembrane region" description="Helical" evidence="1">
    <location>
        <begin position="68"/>
        <end position="90"/>
    </location>
</feature>
<sequence>MDLDGRMRRHVFFPIYISVILISLGLKMIDDTSSSLITLLIILLLLYIVKSISVILRLHDAGYSGLWWVYLSLIPEVLFIAILFFCYIFNVDVAGGLLIVLSLLLIVPPIFLLVLLVKPSERKDNKWGKY</sequence>
<dbReference type="STRING" id="867902.Ornrh_0691"/>
<evidence type="ECO:0008006" key="4">
    <source>
        <dbReference type="Google" id="ProtNLM"/>
    </source>
</evidence>
<dbReference type="Pfam" id="PF05656">
    <property type="entry name" value="DUF805"/>
    <property type="match status" value="1"/>
</dbReference>
<dbReference type="HOGENOM" id="CLU_1935920_0_0_10"/>
<feature type="transmembrane region" description="Helical" evidence="1">
    <location>
        <begin position="35"/>
        <end position="56"/>
    </location>
</feature>
<keyword evidence="1" id="KW-1133">Transmembrane helix</keyword>
<dbReference type="AlphaFoldDB" id="I3ZYV5"/>
<dbReference type="GeneID" id="71568995"/>
<keyword evidence="3" id="KW-1185">Reference proteome</keyword>
<name>I3ZYV5_ORNRL</name>
<dbReference type="EMBL" id="CP003283">
    <property type="protein sequence ID" value="AFL96889.1"/>
    <property type="molecule type" value="Genomic_DNA"/>
</dbReference>
<organism evidence="2 3">
    <name type="scientific">Ornithobacterium rhinotracheale (strain ATCC 51463 / DSM 15997 / CCUG 23171 / CIP 104009 / LMG 9086)</name>
    <dbReference type="NCBI Taxonomy" id="867902"/>
    <lineage>
        <taxon>Bacteria</taxon>
        <taxon>Pseudomonadati</taxon>
        <taxon>Bacteroidota</taxon>
        <taxon>Flavobacteriia</taxon>
        <taxon>Flavobacteriales</taxon>
        <taxon>Weeksellaceae</taxon>
        <taxon>Ornithobacterium</taxon>
    </lineage>
</organism>
<accession>I3ZYV5</accession>
<evidence type="ECO:0000313" key="3">
    <source>
        <dbReference type="Proteomes" id="UP000006051"/>
    </source>
</evidence>
<dbReference type="InterPro" id="IPR008523">
    <property type="entry name" value="DUF805"/>
</dbReference>
<dbReference type="GeneID" id="97257412"/>
<gene>
    <name evidence="2" type="ordered locus">Ornrh_0691</name>
</gene>
<dbReference type="Proteomes" id="UP000006051">
    <property type="component" value="Chromosome"/>
</dbReference>